<dbReference type="SMART" id="SM00248">
    <property type="entry name" value="ANK"/>
    <property type="match status" value="5"/>
</dbReference>
<reference evidence="4 5" key="1">
    <citation type="journal article" date="2017" name="Genome Biol. Evol.">
        <title>Phytophthora megakarya and P. palmivora, closely related causal agents of cacao black pod rot, underwent increases in genome sizes and gene numbers by different mechanisms.</title>
        <authorList>
            <person name="Ali S.S."/>
            <person name="Shao J."/>
            <person name="Lary D.J."/>
            <person name="Kronmiller B."/>
            <person name="Shen D."/>
            <person name="Strem M.D."/>
            <person name="Amoako-Attah I."/>
            <person name="Akrofi A.Y."/>
            <person name="Begoude B.A."/>
            <person name="Ten Hoopen G.M."/>
            <person name="Coulibaly K."/>
            <person name="Kebe B.I."/>
            <person name="Melnick R.L."/>
            <person name="Guiltinan M.J."/>
            <person name="Tyler B.M."/>
            <person name="Meinhardt L.W."/>
            <person name="Bailey B.A."/>
        </authorList>
    </citation>
    <scope>NUCLEOTIDE SEQUENCE [LARGE SCALE GENOMIC DNA]</scope>
    <source>
        <strain evidence="5">sbr112.9</strain>
    </source>
</reference>
<organism evidence="4 5">
    <name type="scientific">Phytophthora palmivora</name>
    <dbReference type="NCBI Taxonomy" id="4796"/>
    <lineage>
        <taxon>Eukaryota</taxon>
        <taxon>Sar</taxon>
        <taxon>Stramenopiles</taxon>
        <taxon>Oomycota</taxon>
        <taxon>Peronosporomycetes</taxon>
        <taxon>Peronosporales</taxon>
        <taxon>Peronosporaceae</taxon>
        <taxon>Phytophthora</taxon>
    </lineage>
</organism>
<comment type="caution">
    <text evidence="4">The sequence shown here is derived from an EMBL/GenBank/DDBJ whole genome shotgun (WGS) entry which is preliminary data.</text>
</comment>
<feature type="repeat" description="ANK" evidence="3">
    <location>
        <begin position="201"/>
        <end position="233"/>
    </location>
</feature>
<dbReference type="EMBL" id="NCKW01011058">
    <property type="protein sequence ID" value="POM64724.1"/>
    <property type="molecule type" value="Genomic_DNA"/>
</dbReference>
<proteinExistence type="predicted"/>
<evidence type="ECO:0000313" key="4">
    <source>
        <dbReference type="EMBL" id="POM64724.1"/>
    </source>
</evidence>
<dbReference type="Proteomes" id="UP000237271">
    <property type="component" value="Unassembled WGS sequence"/>
</dbReference>
<gene>
    <name evidence="4" type="ORF">PHPALM_19712</name>
</gene>
<keyword evidence="5" id="KW-1185">Reference proteome</keyword>
<accession>A0A2P4XGS1</accession>
<dbReference type="PROSITE" id="PS50088">
    <property type="entry name" value="ANK_REPEAT"/>
    <property type="match status" value="4"/>
</dbReference>
<evidence type="ECO:0000313" key="5">
    <source>
        <dbReference type="Proteomes" id="UP000237271"/>
    </source>
</evidence>
<protein>
    <submittedName>
        <fullName evidence="4">Uncharacterized protein</fullName>
    </submittedName>
</protein>
<feature type="repeat" description="ANK" evidence="3">
    <location>
        <begin position="102"/>
        <end position="134"/>
    </location>
</feature>
<feature type="repeat" description="ANK" evidence="3">
    <location>
        <begin position="135"/>
        <end position="167"/>
    </location>
</feature>
<feature type="repeat" description="ANK" evidence="3">
    <location>
        <begin position="168"/>
        <end position="200"/>
    </location>
</feature>
<evidence type="ECO:0000256" key="2">
    <source>
        <dbReference type="ARBA" id="ARBA00023043"/>
    </source>
</evidence>
<dbReference type="AlphaFoldDB" id="A0A2P4XGS1"/>
<dbReference type="Pfam" id="PF12796">
    <property type="entry name" value="Ank_2"/>
    <property type="match status" value="1"/>
</dbReference>
<dbReference type="Gene3D" id="3.40.50.300">
    <property type="entry name" value="P-loop containing nucleotide triphosphate hydrolases"/>
    <property type="match status" value="1"/>
</dbReference>
<dbReference type="InterPro" id="IPR027417">
    <property type="entry name" value="P-loop_NTPase"/>
</dbReference>
<evidence type="ECO:0000256" key="3">
    <source>
        <dbReference type="PROSITE-ProRule" id="PRU00023"/>
    </source>
</evidence>
<dbReference type="InterPro" id="IPR002110">
    <property type="entry name" value="Ankyrin_rpt"/>
</dbReference>
<dbReference type="Gene3D" id="1.25.40.20">
    <property type="entry name" value="Ankyrin repeat-containing domain"/>
    <property type="match status" value="2"/>
</dbReference>
<dbReference type="Pfam" id="PF08477">
    <property type="entry name" value="Roc"/>
    <property type="match status" value="1"/>
</dbReference>
<keyword evidence="1" id="KW-0677">Repeat</keyword>
<dbReference type="SUPFAM" id="SSF48403">
    <property type="entry name" value="Ankyrin repeat"/>
    <property type="match status" value="1"/>
</dbReference>
<dbReference type="InterPro" id="IPR050889">
    <property type="entry name" value="Dendritic_Spine_Reg/Scaffold"/>
</dbReference>
<name>A0A2P4XGS1_9STRA</name>
<dbReference type="InterPro" id="IPR036770">
    <property type="entry name" value="Ankyrin_rpt-contain_sf"/>
</dbReference>
<dbReference type="PANTHER" id="PTHR24166:SF48">
    <property type="entry name" value="PROTEIN VAPYRIN"/>
    <property type="match status" value="1"/>
</dbReference>
<sequence length="1277" mass="144075">METLQSVVKLPSAKDMESQLLAVLIRVVERREQWLVEQGVSVDSGKVPVEQGVQAILEELEKEHSTSVTEKRLKAVWHESEQEAVDESVALIHQGIDVKSPDEDAALRYAAKYDLINVVSLLLERSADVDTHDEDGMTALHYAVRGGHTGAVSLLLQHGADVAAIEKDGMTALHCASVNGHKEVVSMLLQHGADVAASDNDGLTVLHHAVTTGSTKMVSLLLGNGADAHAFTKEGHNALSHMILVKHDNPDDDYLAVVRLLCSQKQKIKLPSSTQTPPLEKHQLGMVACAQYWQDRHEYNEPLLKVPSEVVKNGDDAVKSYLADLEKMDASQKICVVGPSTWGKTSLIRSMAEGVPVDISLADRMTGIDLFSLRFLVVENETEKRHHDVTFWDFAGNDVYHLAHAVFISKCTLYLVCIDLHAYDNMLKEADAKVNSEKSMLEPERIKQRFFEEQILRWMVLILLRQPDAQFKLIGTKRDLVSDDISRIAVVKDVKRRLNIFLDGRDATGKMSADVVSSLRKEFNLADQDSTGNITPDAFNFLRKELSQELVTAGRGNVESAKEAIKGAVINNRGLSFKMPATYTKVLEHIKYLRRGAATRTQQTQMREVLMPVNKLCYDLEKILGLQNADCREILRVLHNLGDILWYEGRGTNLDELVILDPSVMLDLVREVVNHEYENKADERYKALWCDGTLPHSLLVTFPKWKCLDSLQKNGELVRRFKRLLHHLNLVYPANDMDSIDEADIIVPMYWKTREKAKKAFKPFTKQNTILEQNFGGNSYIAKWRYSLPIAISEAVFVNFVVKCYRPYIHREVRDTHFESSVRDEFHAAIYLTANETGHYDDIMIEVAAATKKLAWAEMMYFVIDMESILEKDYPGLTKLAKLKRCIIDDEQNAREVNYLLEGSSVGEARLRQTITPWLPPDFDWFIQRAWANPDVFDKIHVRHQLEVLKKLVVTKDKRRLPALWSLTYPKEGGPVEIRIHSDFSGKCWHEPLKIQITDNFFTNHSQFVQVGISVLSVVSGTIPIPVASAAAAQILAETKSTLTQATTVKTIIDQAHLRPGEKKSSNELDTWPTKRTKFLLALLAQHEPPLDERIIGDVCKLCRVATEDGQYIWVNQEELDQLKKHIKCEQEPYVPINPTTISLSITGTTGSWDVKVLTKVYCEWKLSHGIKDPDDFNGATKKAASTSTGATWESNVKILKVTSIKELRDCTLQVWVKQTRRLTGCFRNDKVIAKGTKKLDAVDENCSKTQTIDVPIDVGEATSPRRTVNCQITIEF</sequence>
<dbReference type="PROSITE" id="PS50297">
    <property type="entry name" value="ANK_REP_REGION"/>
    <property type="match status" value="4"/>
</dbReference>
<keyword evidence="2 3" id="KW-0040">ANK repeat</keyword>
<evidence type="ECO:0000256" key="1">
    <source>
        <dbReference type="ARBA" id="ARBA00022737"/>
    </source>
</evidence>
<dbReference type="OrthoDB" id="93327at2759"/>
<dbReference type="Pfam" id="PF00023">
    <property type="entry name" value="Ank"/>
    <property type="match status" value="1"/>
</dbReference>
<dbReference type="PRINTS" id="PR01415">
    <property type="entry name" value="ANKYRIN"/>
</dbReference>
<dbReference type="SUPFAM" id="SSF52540">
    <property type="entry name" value="P-loop containing nucleoside triphosphate hydrolases"/>
    <property type="match status" value="1"/>
</dbReference>
<dbReference type="PANTHER" id="PTHR24166">
    <property type="entry name" value="ROLLING PEBBLES, ISOFORM B"/>
    <property type="match status" value="1"/>
</dbReference>